<dbReference type="InterPro" id="IPR036679">
    <property type="entry name" value="FlgN-like_sf"/>
</dbReference>
<sequence>MSIQLSIIEFMEKLIKLHGSLHQLAKKKTDVIKVGDIETLTQLMKDEQKHVKAIEMLNGKLVGICEEAAPGRTLTEFINSLDEKDRSQLIELQKQLTGEAKKLKEVNDLNQELLEQSLQYIWLNLDLFSGDILSLQYSKSLTNQEESPSASIFESKA</sequence>
<dbReference type="Gene3D" id="1.20.58.300">
    <property type="entry name" value="FlgN-like"/>
    <property type="match status" value="1"/>
</dbReference>
<dbReference type="Pfam" id="PF05130">
    <property type="entry name" value="FlgN"/>
    <property type="match status" value="1"/>
</dbReference>
<evidence type="ECO:0000256" key="1">
    <source>
        <dbReference type="ARBA" id="ARBA00022795"/>
    </source>
</evidence>
<evidence type="ECO:0000313" key="3">
    <source>
        <dbReference type="Proteomes" id="UP000255326"/>
    </source>
</evidence>
<accession>A0A370G8L4</accession>
<dbReference type="EMBL" id="QQAY01000012">
    <property type="protein sequence ID" value="RDI40121.1"/>
    <property type="molecule type" value="Genomic_DNA"/>
</dbReference>
<dbReference type="SUPFAM" id="SSF140566">
    <property type="entry name" value="FlgN-like"/>
    <property type="match status" value="1"/>
</dbReference>
<proteinExistence type="predicted"/>
<keyword evidence="1" id="KW-1005">Bacterial flagellum biogenesis</keyword>
<dbReference type="OrthoDB" id="2381500at2"/>
<name>A0A370G8L4_9BACI</name>
<reference evidence="2 3" key="1">
    <citation type="submission" date="2018-07" db="EMBL/GenBank/DDBJ databases">
        <title>Genomic Encyclopedia of Type Strains, Phase IV (KMG-IV): sequencing the most valuable type-strain genomes for metagenomic binning, comparative biology and taxonomic classification.</title>
        <authorList>
            <person name="Goeker M."/>
        </authorList>
    </citation>
    <scope>NUCLEOTIDE SEQUENCE [LARGE SCALE GENOMIC DNA]</scope>
    <source>
        <strain evidence="2 3">DSM 25281</strain>
    </source>
</reference>
<organism evidence="2 3">
    <name type="scientific">Falsibacillus pallidus</name>
    <dbReference type="NCBI Taxonomy" id="493781"/>
    <lineage>
        <taxon>Bacteria</taxon>
        <taxon>Bacillati</taxon>
        <taxon>Bacillota</taxon>
        <taxon>Bacilli</taxon>
        <taxon>Bacillales</taxon>
        <taxon>Bacillaceae</taxon>
        <taxon>Falsibacillus</taxon>
    </lineage>
</organism>
<dbReference type="InterPro" id="IPR007809">
    <property type="entry name" value="FlgN-like"/>
</dbReference>
<protein>
    <submittedName>
        <fullName evidence="2">FlgN protein</fullName>
    </submittedName>
</protein>
<keyword evidence="3" id="KW-1185">Reference proteome</keyword>
<dbReference type="AlphaFoldDB" id="A0A370G8L4"/>
<gene>
    <name evidence="2" type="ORF">DFR59_11237</name>
</gene>
<dbReference type="Proteomes" id="UP000255326">
    <property type="component" value="Unassembled WGS sequence"/>
</dbReference>
<comment type="caution">
    <text evidence="2">The sequence shown here is derived from an EMBL/GenBank/DDBJ whole genome shotgun (WGS) entry which is preliminary data.</text>
</comment>
<dbReference type="GO" id="GO:0044780">
    <property type="term" value="P:bacterial-type flagellum assembly"/>
    <property type="evidence" value="ECO:0007669"/>
    <property type="project" value="InterPro"/>
</dbReference>
<evidence type="ECO:0000313" key="2">
    <source>
        <dbReference type="EMBL" id="RDI40121.1"/>
    </source>
</evidence>
<dbReference type="RefSeq" id="WP_114746513.1">
    <property type="nucleotide sequence ID" value="NZ_QQAY01000012.1"/>
</dbReference>